<evidence type="ECO:0000259" key="2">
    <source>
        <dbReference type="Pfam" id="PF04909"/>
    </source>
</evidence>
<dbReference type="InterPro" id="IPR006680">
    <property type="entry name" value="Amidohydro-rel"/>
</dbReference>
<dbReference type="OrthoDB" id="9787654at2"/>
<protein>
    <recommendedName>
        <fullName evidence="2">Amidohydrolase-related domain-containing protein</fullName>
    </recommendedName>
</protein>
<proteinExistence type="inferred from homology"/>
<dbReference type="PANTHER" id="PTHR43569:SF2">
    <property type="entry name" value="AMIDOHYDROLASE-RELATED DOMAIN-CONTAINING PROTEIN"/>
    <property type="match status" value="1"/>
</dbReference>
<evidence type="ECO:0000256" key="1">
    <source>
        <dbReference type="ARBA" id="ARBA00038310"/>
    </source>
</evidence>
<comment type="similarity">
    <text evidence="1">Belongs to the metallo-dependent hydrolases superfamily.</text>
</comment>
<keyword evidence="4" id="KW-1185">Reference proteome</keyword>
<dbReference type="InterPro" id="IPR052350">
    <property type="entry name" value="Metallo-dep_Lactonases"/>
</dbReference>
<dbReference type="Gene3D" id="3.20.20.140">
    <property type="entry name" value="Metal-dependent hydrolases"/>
    <property type="match status" value="1"/>
</dbReference>
<dbReference type="EMBL" id="QLMK01000008">
    <property type="protein sequence ID" value="RAK27860.1"/>
    <property type="molecule type" value="Genomic_DNA"/>
</dbReference>
<reference evidence="3 4" key="1">
    <citation type="submission" date="2018-06" db="EMBL/GenBank/DDBJ databases">
        <title>Genomic Encyclopedia of Type Strains, Phase IV (KMG-IV): sequencing the most valuable type-strain genomes for metagenomic binning, comparative biology and taxonomic classification.</title>
        <authorList>
            <person name="Goeker M."/>
        </authorList>
    </citation>
    <scope>NUCLEOTIDE SEQUENCE [LARGE SCALE GENOMIC DNA]</scope>
    <source>
        <strain evidence="3 4">DSM 26720</strain>
    </source>
</reference>
<accession>A0A364JU92</accession>
<dbReference type="Pfam" id="PF04909">
    <property type="entry name" value="Amidohydro_2"/>
    <property type="match status" value="1"/>
</dbReference>
<dbReference type="InterPro" id="IPR032466">
    <property type="entry name" value="Metal_Hydrolase"/>
</dbReference>
<dbReference type="AlphaFoldDB" id="A0A364JU92"/>
<sequence length="150" mass="17027">MTSGRIIDAHHHFWRVSRGDYHWMSPDMGLPLYRDYLPEDMTPLLRKCGIDYTVVVQAAETEAETDFLLTLAQETDFVAGVVGWLNMEDDQFEAKLDVLCRSPKFVGLRPMNLAIETVAEILDGKEVKDRLPIPLTVVTMENVNSVEPAF</sequence>
<dbReference type="RefSeq" id="WP_111575608.1">
    <property type="nucleotide sequence ID" value="NZ_JBHEEY010000008.1"/>
</dbReference>
<dbReference type="SUPFAM" id="SSF51556">
    <property type="entry name" value="Metallo-dependent hydrolases"/>
    <property type="match status" value="1"/>
</dbReference>
<organism evidence="3 4">
    <name type="scientific">Falsochrobactrum ovis</name>
    <dbReference type="NCBI Taxonomy" id="1293442"/>
    <lineage>
        <taxon>Bacteria</taxon>
        <taxon>Pseudomonadati</taxon>
        <taxon>Pseudomonadota</taxon>
        <taxon>Alphaproteobacteria</taxon>
        <taxon>Hyphomicrobiales</taxon>
        <taxon>Brucellaceae</taxon>
        <taxon>Falsochrobactrum</taxon>
    </lineage>
</organism>
<dbReference type="PANTHER" id="PTHR43569">
    <property type="entry name" value="AMIDOHYDROLASE"/>
    <property type="match status" value="1"/>
</dbReference>
<gene>
    <name evidence="3" type="ORF">C7374_10865</name>
</gene>
<feature type="domain" description="Amidohydrolase-related" evidence="2">
    <location>
        <begin position="7"/>
        <end position="109"/>
    </location>
</feature>
<evidence type="ECO:0000313" key="4">
    <source>
        <dbReference type="Proteomes" id="UP000249453"/>
    </source>
</evidence>
<name>A0A364JU92_9HYPH</name>
<evidence type="ECO:0000313" key="3">
    <source>
        <dbReference type="EMBL" id="RAK27860.1"/>
    </source>
</evidence>
<dbReference type="GO" id="GO:0016787">
    <property type="term" value="F:hydrolase activity"/>
    <property type="evidence" value="ECO:0007669"/>
    <property type="project" value="InterPro"/>
</dbReference>
<comment type="caution">
    <text evidence="3">The sequence shown here is derived from an EMBL/GenBank/DDBJ whole genome shotgun (WGS) entry which is preliminary data.</text>
</comment>
<dbReference type="Proteomes" id="UP000249453">
    <property type="component" value="Unassembled WGS sequence"/>
</dbReference>